<evidence type="ECO:0000256" key="1">
    <source>
        <dbReference type="SAM" id="MobiDB-lite"/>
    </source>
</evidence>
<gene>
    <name evidence="2" type="ORF">C1645_824804</name>
</gene>
<feature type="region of interest" description="Disordered" evidence="1">
    <location>
        <begin position="76"/>
        <end position="153"/>
    </location>
</feature>
<reference evidence="2 3" key="1">
    <citation type="submission" date="2018-06" db="EMBL/GenBank/DDBJ databases">
        <title>Comparative genomics reveals the genomic features of Rhizophagus irregularis, R. cerebriforme, R. diaphanum and Gigaspora rosea, and their symbiotic lifestyle signature.</title>
        <authorList>
            <person name="Morin E."/>
            <person name="San Clemente H."/>
            <person name="Chen E.C.H."/>
            <person name="De La Providencia I."/>
            <person name="Hainaut M."/>
            <person name="Kuo A."/>
            <person name="Kohler A."/>
            <person name="Murat C."/>
            <person name="Tang N."/>
            <person name="Roy S."/>
            <person name="Loubradou J."/>
            <person name="Henrissat B."/>
            <person name="Grigoriev I.V."/>
            <person name="Corradi N."/>
            <person name="Roux C."/>
            <person name="Martin F.M."/>
        </authorList>
    </citation>
    <scope>NUCLEOTIDE SEQUENCE [LARGE SCALE GENOMIC DNA]</scope>
    <source>
        <strain evidence="2 3">DAOM 227022</strain>
    </source>
</reference>
<proteinExistence type="predicted"/>
<dbReference type="EMBL" id="QKYT01000218">
    <property type="protein sequence ID" value="RIA89481.1"/>
    <property type="molecule type" value="Genomic_DNA"/>
</dbReference>
<organism evidence="2 3">
    <name type="scientific">Glomus cerebriforme</name>
    <dbReference type="NCBI Taxonomy" id="658196"/>
    <lineage>
        <taxon>Eukaryota</taxon>
        <taxon>Fungi</taxon>
        <taxon>Fungi incertae sedis</taxon>
        <taxon>Mucoromycota</taxon>
        <taxon>Glomeromycotina</taxon>
        <taxon>Glomeromycetes</taxon>
        <taxon>Glomerales</taxon>
        <taxon>Glomeraceae</taxon>
        <taxon>Glomus</taxon>
    </lineage>
</organism>
<protein>
    <submittedName>
        <fullName evidence="2">Uncharacterized protein</fullName>
    </submittedName>
</protein>
<dbReference type="Proteomes" id="UP000265703">
    <property type="component" value="Unassembled WGS sequence"/>
</dbReference>
<feature type="compositionally biased region" description="Basic and acidic residues" evidence="1">
    <location>
        <begin position="131"/>
        <end position="153"/>
    </location>
</feature>
<sequence>MDKWKNGTAIKNCRNKLFKLMDVAESKKTYMTSVLKSLLNPEVFNIQLNERIMNPRIKYYLKNLKKILKGDFVDNDENNELEDRKNEVEQNRDDREVEEGNEKDKKEGSKGEEESSENKEDNEDEGSEGNKGGKGDENGKSDEGSKDEDKEEVKEIKGIGMNDYGYEVNKVFNSLSSSSNANLVAMLSLDLDIDIGRSGLDSPYPCPTFLMSQTFIWTFI</sequence>
<accession>A0A397T2V6</accession>
<name>A0A397T2V6_9GLOM</name>
<comment type="caution">
    <text evidence="2">The sequence shown here is derived from an EMBL/GenBank/DDBJ whole genome shotgun (WGS) entry which is preliminary data.</text>
</comment>
<dbReference type="AlphaFoldDB" id="A0A397T2V6"/>
<keyword evidence="3" id="KW-1185">Reference proteome</keyword>
<evidence type="ECO:0000313" key="2">
    <source>
        <dbReference type="EMBL" id="RIA89481.1"/>
    </source>
</evidence>
<evidence type="ECO:0000313" key="3">
    <source>
        <dbReference type="Proteomes" id="UP000265703"/>
    </source>
</evidence>
<feature type="compositionally biased region" description="Basic and acidic residues" evidence="1">
    <location>
        <begin position="81"/>
        <end position="119"/>
    </location>
</feature>